<keyword evidence="2" id="KW-0812">Transmembrane</keyword>
<dbReference type="SUPFAM" id="SSF101967">
    <property type="entry name" value="Adhesin YadA, collagen-binding domain"/>
    <property type="match status" value="1"/>
</dbReference>
<keyword evidence="2" id="KW-0472">Membrane</keyword>
<keyword evidence="5" id="KW-1185">Reference proteome</keyword>
<dbReference type="OrthoDB" id="5741897at2"/>
<dbReference type="AlphaFoldDB" id="A0A4Z0M212"/>
<dbReference type="EMBL" id="SRLE01000007">
    <property type="protein sequence ID" value="TGD73467.1"/>
    <property type="molecule type" value="Genomic_DNA"/>
</dbReference>
<feature type="chain" id="PRO_5021462809" description="IPTL-CTERM sorting domain-containing protein" evidence="3">
    <location>
        <begin position="38"/>
        <end position="388"/>
    </location>
</feature>
<dbReference type="Proteomes" id="UP000298050">
    <property type="component" value="Unassembled WGS sequence"/>
</dbReference>
<feature type="coiled-coil region" evidence="1">
    <location>
        <begin position="181"/>
        <end position="208"/>
    </location>
</feature>
<protein>
    <recommendedName>
        <fullName evidence="6">IPTL-CTERM sorting domain-containing protein</fullName>
    </recommendedName>
</protein>
<dbReference type="NCBIfam" id="NF041766">
    <property type="entry name" value="choice_anch_U"/>
    <property type="match status" value="1"/>
</dbReference>
<comment type="caution">
    <text evidence="4">The sequence shown here is derived from an EMBL/GenBank/DDBJ whole genome shotgun (WGS) entry which is preliminary data.</text>
</comment>
<evidence type="ECO:0000313" key="5">
    <source>
        <dbReference type="Proteomes" id="UP000298050"/>
    </source>
</evidence>
<feature type="signal peptide" evidence="3">
    <location>
        <begin position="1"/>
        <end position="37"/>
    </location>
</feature>
<evidence type="ECO:0000256" key="2">
    <source>
        <dbReference type="SAM" id="Phobius"/>
    </source>
</evidence>
<evidence type="ECO:0000256" key="3">
    <source>
        <dbReference type="SAM" id="SignalP"/>
    </source>
</evidence>
<dbReference type="InterPro" id="IPR011049">
    <property type="entry name" value="Serralysin-like_metalloprot_C"/>
</dbReference>
<keyword evidence="1" id="KW-0175">Coiled coil</keyword>
<keyword evidence="2" id="KW-1133">Transmembrane helix</keyword>
<proteinExistence type="predicted"/>
<dbReference type="RefSeq" id="WP_135443655.1">
    <property type="nucleotide sequence ID" value="NZ_SRLE01000007.1"/>
</dbReference>
<evidence type="ECO:0000256" key="1">
    <source>
        <dbReference type="SAM" id="Coils"/>
    </source>
</evidence>
<gene>
    <name evidence="4" type="ORF">E4634_10580</name>
</gene>
<accession>A0A4Z0M212</accession>
<organism evidence="4 5">
    <name type="scientific">Mangrovimicrobium sediminis</name>
    <dbReference type="NCBI Taxonomy" id="2562682"/>
    <lineage>
        <taxon>Bacteria</taxon>
        <taxon>Pseudomonadati</taxon>
        <taxon>Pseudomonadota</taxon>
        <taxon>Gammaproteobacteria</taxon>
        <taxon>Cellvibrionales</taxon>
        <taxon>Halieaceae</taxon>
        <taxon>Mangrovimicrobium</taxon>
    </lineage>
</organism>
<feature type="transmembrane region" description="Helical" evidence="2">
    <location>
        <begin position="362"/>
        <end position="379"/>
    </location>
</feature>
<keyword evidence="3" id="KW-0732">Signal</keyword>
<sequence length="388" mass="40377">MPVIMQRRPIRPGTPVAPLSALCVSLGLTLAAASANAAVEVADDIIVTGSACVGVDCESPGETFADAELRLQENNTRAAFVNSATTGSIGKRWYLVANDTANGGNNHFSIAVDTYGNHALHLRPGASGGAALGRYSSYSATESGQISVGSDSLQRRVIHVATPEEASDVLTVGAMQDFSLLQERRAQLDQLQALLALLRERVTALETGDADGDGTPNIDDDHPLADTHRRRGGVAVDVVPATESSTCSVASLAPSPTTEENRPLPYVSSREIDFTLTGCAPGESVEVELDFGEAFPGLAVAYKVVEGNWTPIPGARVSGSKVRYTLVDNGPLDTDPADGEIHDPVAVAMSEAALAIPAGTPVGYALLSLALSLLGSGALRRRGRRGAR</sequence>
<evidence type="ECO:0000313" key="4">
    <source>
        <dbReference type="EMBL" id="TGD73467.1"/>
    </source>
</evidence>
<evidence type="ECO:0008006" key="6">
    <source>
        <dbReference type="Google" id="ProtNLM"/>
    </source>
</evidence>
<dbReference type="InterPro" id="IPR053784">
    <property type="entry name" value="Choice_anch_U_dom"/>
</dbReference>
<name>A0A4Z0M212_9GAMM</name>
<reference evidence="4 5" key="1">
    <citation type="submission" date="2019-04" db="EMBL/GenBank/DDBJ databases">
        <title>Taxonomy of novel Haliea sp. from mangrove soil of West Coast of India.</title>
        <authorList>
            <person name="Verma A."/>
            <person name="Kumar P."/>
            <person name="Krishnamurthi S."/>
        </authorList>
    </citation>
    <scope>NUCLEOTIDE SEQUENCE [LARGE SCALE GENOMIC DNA]</scope>
    <source>
        <strain evidence="4 5">SAOS-164</strain>
    </source>
</reference>